<evidence type="ECO:0000313" key="9">
    <source>
        <dbReference type="EMBL" id="BCS97204.1"/>
    </source>
</evidence>
<evidence type="ECO:0000259" key="8">
    <source>
        <dbReference type="Pfam" id="PF13382"/>
    </source>
</evidence>
<dbReference type="EMBL" id="AP024488">
    <property type="protein sequence ID" value="BCS97204.1"/>
    <property type="molecule type" value="Genomic_DNA"/>
</dbReference>
<evidence type="ECO:0000256" key="2">
    <source>
        <dbReference type="ARBA" id="ARBA00012782"/>
    </source>
</evidence>
<dbReference type="SUPFAM" id="SSF51556">
    <property type="entry name" value="Metallo-dependent hydrolases"/>
    <property type="match status" value="1"/>
</dbReference>
<dbReference type="Proteomes" id="UP001320148">
    <property type="component" value="Chromosome"/>
</dbReference>
<feature type="domain" description="Amidohydrolase-related" evidence="7">
    <location>
        <begin position="73"/>
        <end position="360"/>
    </location>
</feature>
<evidence type="ECO:0000256" key="5">
    <source>
        <dbReference type="ARBA" id="ARBA00047720"/>
    </source>
</evidence>
<evidence type="ECO:0000256" key="3">
    <source>
        <dbReference type="ARBA" id="ARBA00022801"/>
    </source>
</evidence>
<comment type="catalytic activity">
    <reaction evidence="5 6">
        <text>adenine + H2O + H(+) = hypoxanthine + NH4(+)</text>
        <dbReference type="Rhea" id="RHEA:23688"/>
        <dbReference type="ChEBI" id="CHEBI:15377"/>
        <dbReference type="ChEBI" id="CHEBI:15378"/>
        <dbReference type="ChEBI" id="CHEBI:16708"/>
        <dbReference type="ChEBI" id="CHEBI:17368"/>
        <dbReference type="ChEBI" id="CHEBI:28938"/>
        <dbReference type="EC" id="3.5.4.2"/>
    </reaction>
</comment>
<dbReference type="InterPro" id="IPR026912">
    <property type="entry name" value="Adenine_deam_C"/>
</dbReference>
<dbReference type="PANTHER" id="PTHR11113:SF2">
    <property type="entry name" value="ADENINE DEAMINASE"/>
    <property type="match status" value="1"/>
</dbReference>
<dbReference type="InterPro" id="IPR032466">
    <property type="entry name" value="Metal_Hydrolase"/>
</dbReference>
<comment type="similarity">
    <text evidence="1 6">Belongs to the metallo-dependent hydrolases superfamily. Adenine deaminase family.</text>
</comment>
<protein>
    <recommendedName>
        <fullName evidence="2 6">Adenine deaminase</fullName>
        <shortName evidence="6">Adenase</shortName>
        <shortName evidence="6">Adenine aminase</shortName>
        <ecNumber evidence="2 6">3.5.4.2</ecNumber>
    </recommendedName>
</protein>
<keyword evidence="4 6" id="KW-0464">Manganese</keyword>
<dbReference type="Gene3D" id="3.20.20.140">
    <property type="entry name" value="Metal-dependent hydrolases"/>
    <property type="match status" value="1"/>
</dbReference>
<name>A0ABN6F433_9BACT</name>
<dbReference type="SUPFAM" id="SSF51338">
    <property type="entry name" value="Composite domain of metallo-dependent hydrolases"/>
    <property type="match status" value="1"/>
</dbReference>
<comment type="cofactor">
    <cofactor evidence="6">
        <name>Mn(2+)</name>
        <dbReference type="ChEBI" id="CHEBI:29035"/>
    </cofactor>
</comment>
<evidence type="ECO:0000313" key="10">
    <source>
        <dbReference type="Proteomes" id="UP001320148"/>
    </source>
</evidence>
<dbReference type="EC" id="3.5.4.2" evidence="2 6"/>
<organism evidence="9 10">
    <name type="scientific">Desulfoluna limicola</name>
    <dbReference type="NCBI Taxonomy" id="2810562"/>
    <lineage>
        <taxon>Bacteria</taxon>
        <taxon>Pseudomonadati</taxon>
        <taxon>Thermodesulfobacteriota</taxon>
        <taxon>Desulfobacteria</taxon>
        <taxon>Desulfobacterales</taxon>
        <taxon>Desulfolunaceae</taxon>
        <taxon>Desulfoluna</taxon>
    </lineage>
</organism>
<feature type="domain" description="Adenine deaminase C-terminal" evidence="8">
    <location>
        <begin position="416"/>
        <end position="578"/>
    </location>
</feature>
<dbReference type="Gene3D" id="2.30.40.10">
    <property type="entry name" value="Urease, subunit C, domain 1"/>
    <property type="match status" value="1"/>
</dbReference>
<dbReference type="InterPro" id="IPR006679">
    <property type="entry name" value="Adenine_deam"/>
</dbReference>
<dbReference type="PANTHER" id="PTHR11113">
    <property type="entry name" value="N-ACETYLGLUCOSAMINE-6-PHOSPHATE DEACETYLASE"/>
    <property type="match status" value="1"/>
</dbReference>
<dbReference type="Pfam" id="PF13382">
    <property type="entry name" value="Adenine_deam_C"/>
    <property type="match status" value="1"/>
</dbReference>
<dbReference type="HAMAP" id="MF_01518">
    <property type="entry name" value="Adenine_deamin"/>
    <property type="match status" value="1"/>
</dbReference>
<evidence type="ECO:0000259" key="7">
    <source>
        <dbReference type="Pfam" id="PF01979"/>
    </source>
</evidence>
<reference evidence="9 10" key="1">
    <citation type="submission" date="2021-02" db="EMBL/GenBank/DDBJ databases">
        <title>Complete genome of Desulfoluna sp. strain ASN36.</title>
        <authorList>
            <person name="Takahashi A."/>
            <person name="Kojima H."/>
            <person name="Fukui M."/>
        </authorList>
    </citation>
    <scope>NUCLEOTIDE SEQUENCE [LARGE SCALE GENOMIC DNA]</scope>
    <source>
        <strain evidence="9 10">ASN36</strain>
    </source>
</reference>
<evidence type="ECO:0000256" key="6">
    <source>
        <dbReference type="HAMAP-Rule" id="MF_01518"/>
    </source>
</evidence>
<evidence type="ECO:0000256" key="4">
    <source>
        <dbReference type="ARBA" id="ARBA00023211"/>
    </source>
</evidence>
<dbReference type="InterPro" id="IPR006680">
    <property type="entry name" value="Amidohydro-rel"/>
</dbReference>
<proteinExistence type="inferred from homology"/>
<keyword evidence="3 6" id="KW-0378">Hydrolase</keyword>
<dbReference type="Pfam" id="PF01979">
    <property type="entry name" value="Amidohydro_1"/>
    <property type="match status" value="1"/>
</dbReference>
<accession>A0ABN6F433</accession>
<keyword evidence="10" id="KW-1185">Reference proteome</keyword>
<sequence length="595" mass="64911">MQMDKDRLKRLIRAGRSQVSAHRVIRGGQLVNVMSSEIYPADVAIYEDRVVAIGDVQGYIGDETDIIDATGKFLVPGLIDGHLHSECSKLSITSFAKAVVPCGTTCIVSGLDEYISVSGIEGLKEVFAEIEASPLKVFWGAPYKTPYTFPQSTVSYNFTQETHKEVQTWPECFGVWETVREAVLEEDDDTLGALAEAHANRMPIFGCAPMARGKDLNGYLCAGVRLDHESYDHEEVVEKMRNGMHMLIRESSVTHFLKENIRAVTEVNPALARRVSFCTDDVTATDILEKGHMDHVVRLAIKDGVDPMTAIQMGSINSAEAYRIDHLVGSITPGKIADILFIDSPETFNVEAVITGGKLVSKGRDLTYELNAPKRSAVLSSELKCEKTTKEDFEFRVDMEEGTAEVLSMNVVGPFVRKRRDVTLKVKNHIVQPDTEQDALMVSVVERFGRNGNKSLAFCSGWKLKKGAMASSAAPDDNNIVVMGADANDMSIAVNHLIENGGGQVIVEGGEILEFLSLPVGGIASDLDAKEIAHREALLNAAAQALGCDLPEPLMYMFFLPITAIPDYAITDVGPVDCIALETFDPILGLNPTKG</sequence>
<dbReference type="InterPro" id="IPR011059">
    <property type="entry name" value="Metal-dep_hydrolase_composite"/>
</dbReference>
<evidence type="ECO:0000256" key="1">
    <source>
        <dbReference type="ARBA" id="ARBA00006773"/>
    </source>
</evidence>
<gene>
    <name evidence="9" type="primary">ade_2</name>
    <name evidence="6" type="synonym">ade</name>
    <name evidence="9" type="ORF">DSLASN_28360</name>
</gene>